<proteinExistence type="predicted"/>
<dbReference type="SUPFAM" id="SSF46785">
    <property type="entry name" value="Winged helix' DNA-binding domain"/>
    <property type="match status" value="1"/>
</dbReference>
<geneLocation type="plasmid" evidence="1">
    <name>Rts1</name>
</geneLocation>
<dbReference type="AlphaFoldDB" id="Q8KK63"/>
<dbReference type="RefSeq" id="WP_011039696.1">
    <property type="nucleotide sequence ID" value="NC_003905.1"/>
</dbReference>
<dbReference type="Gene3D" id="1.10.10.10">
    <property type="entry name" value="Winged helix-like DNA-binding domain superfamily/Winged helix DNA-binding domain"/>
    <property type="match status" value="1"/>
</dbReference>
<evidence type="ECO:0000313" key="1">
    <source>
        <dbReference type="EMBL" id="BAB93658.1"/>
    </source>
</evidence>
<reference evidence="1" key="10">
    <citation type="journal article" date="2002" name="J. Bacteriol.">
        <title>Complete nucleotide sequence of plasmid Rts1: implications for evolution of large plasmid Genomes.</title>
        <authorList>
            <person name="Murata T."/>
            <person name="Ohnishi M."/>
            <person name="Ara T."/>
            <person name="Kaneko J."/>
            <person name="Han C.-G."/>
            <person name="Li Y.F."/>
            <person name="Takashima K."/>
            <person name="Nojima H."/>
            <person name="Nakayama K."/>
            <person name="Kaji A."/>
            <person name="Kamio Y."/>
            <person name="Miki T."/>
            <person name="Mori H."/>
            <person name="Ohtsubo E."/>
            <person name="Terawaki Y."/>
            <person name="Hayashi T."/>
        </authorList>
    </citation>
    <scope>NUCLEOTIDE SEQUENCE</scope>
    <source>
        <strain evidence="1">UR-75</strain>
        <plasmid evidence="1">Rts1</plasmid>
    </source>
</reference>
<reference evidence="1" key="8">
    <citation type="journal article" date="1994" name="J. Mol. Biol.">
        <title>Molecular cloning and expression of a novel hydroxymethylcytosine-specific restriction enzyme (PvuRts1I) modulated by glucosylation of DNA.</title>
        <authorList>
            <person name="Janosi L."/>
            <person name="Yonemitsu H."/>
            <person name="Hong H."/>
            <person name="Kaji A."/>
        </authorList>
    </citation>
    <scope>NUCLEOTIDE SEQUENCE</scope>
    <source>
        <strain evidence="1">UR-75</strain>
        <plasmid evidence="1">Rts1</plasmid>
    </source>
</reference>
<reference evidence="1" key="7">
    <citation type="journal article" date="1991" name="J. Bacteriol.">
        <title>Three short fragments of Rts1 DNA are responsible for the temperature-sensitive growth phenotype (Tsg) of host bacteria.</title>
        <authorList>
            <person name="Mochida S."/>
            <person name="Tsuchiya H."/>
            <person name="Mori K."/>
            <person name="Kaji A."/>
        </authorList>
    </citation>
    <scope>NUCLEOTIDE SEQUENCE</scope>
    <source>
        <strain evidence="1">UR-75</strain>
        <plasmid evidence="1">Rts1</plasmid>
    </source>
</reference>
<reference evidence="1" key="1">
    <citation type="journal article" date="1968" name="Nature">
        <title>Temperature sensitivity of cell growth in Escherichia coli associated with the temperature sensitive R(KM) factor.</title>
        <authorList>
            <person name="Terawaki Y."/>
            <person name="Kakizawa Y."/>
            <person name="Takayasu H."/>
            <person name="Yoshikawa M."/>
        </authorList>
    </citation>
    <scope>NUCLEOTIDE SEQUENCE</scope>
    <source>
        <strain evidence="1">UR-75</strain>
        <plasmid evidence="1">Rts1</plasmid>
    </source>
</reference>
<name>Q8KK63_PROVU</name>
<reference evidence="1" key="4">
    <citation type="journal article" date="1985" name="J. Bacteriol.">
        <title>Organization of the Tn6-related kanamycin resistance transposon Tn2680 carrying two copies of IS26 and an IS903 variant, IS903. B.</title>
        <authorList>
            <person name="Mollet B."/>
            <person name="Clerget M."/>
            <person name="Meyer J."/>
            <person name="Iida S."/>
        </authorList>
    </citation>
    <scope>NUCLEOTIDE SEQUENCE</scope>
    <source>
        <strain evidence="1">UR-75</strain>
        <plasmid evidence="1">Rts1</plasmid>
    </source>
</reference>
<evidence type="ECO:0008006" key="2">
    <source>
        <dbReference type="Google" id="ProtNLM"/>
    </source>
</evidence>
<reference evidence="1" key="5">
    <citation type="journal article" date="1988" name="J. Bacteriol.">
        <title>Nucleotide sequence of an Rts1 fragment causing temperature-dependent instability.</title>
        <authorList>
            <person name="Tanaka M."/>
            <person name="Okawa N."/>
            <person name="Mori K."/>
            <person name="Suyama Y."/>
            <person name="Kaji A."/>
        </authorList>
    </citation>
    <scope>NUCLEOTIDE SEQUENCE</scope>
    <source>
        <strain evidence="1">UR-75</strain>
        <plasmid evidence="1">Rts1</plasmid>
    </source>
</reference>
<dbReference type="EMBL" id="AP004237">
    <property type="protein sequence ID" value="BAB93658.1"/>
    <property type="molecule type" value="Genomic_DNA"/>
</dbReference>
<reference evidence="1" key="9">
    <citation type="journal article" date="1996" name="Biochem. Biophys. Res. Commun.">
        <title>A new plasmid-encoded proteic killer gene system: cloning, sequencing, and analyzing hig locus of plasmid Rts1.</title>
        <authorList>
            <person name="Tian Q.B."/>
            <person name="Ohnishi M."/>
            <person name="Tabuchi A."/>
            <person name="Terawaki Y."/>
        </authorList>
    </citation>
    <scope>NUCLEOTIDE SEQUENCE</scope>
    <source>
        <strain evidence="1">UR-75</strain>
        <plasmid evidence="1">Rts1</plasmid>
    </source>
</reference>
<reference evidence="1" key="2">
    <citation type="journal article" date="1983" name="J. Bacteriol.">
        <title>Nucleotide sequence of an incompatibility region of mini-Rts1 that contains five direct repeats.</title>
        <authorList>
            <person name="Kamio Y."/>
            <person name="Terawaki Y."/>
        </authorList>
    </citation>
    <scope>NUCLEOTIDE SEQUENCE</scope>
    <source>
        <strain evidence="1">UR-75</strain>
        <plasmid evidence="1">Rts1</plasmid>
    </source>
</reference>
<protein>
    <recommendedName>
        <fullName evidence="2">ArnR1-like winged helix-turn-helix domain-containing protein</fullName>
    </recommendedName>
</protein>
<gene>
    <name evidence="1" type="primary">orf95</name>
</gene>
<sequence length="87" mass="10084">MKIGQRQQSILSAIYKNGGKFWPSCGIVWLNFSTTRTILDSLVKKRLLTDKGNCRYTITEKGKELGDPDRYFKELLNKQLKSRKRSS</sequence>
<reference evidence="1" key="3">
    <citation type="journal article" date="1984" name="J. Bacteriol.">
        <title>Complete nucleotide sequence of mini-Rts1 and its copy mutant.</title>
        <authorList>
            <person name="Kamio Y."/>
            <person name="Tabuchi A."/>
            <person name="Itoh Y."/>
            <person name="Katagiri H."/>
            <person name="Terawaki Y."/>
        </authorList>
    </citation>
    <scope>NUCLEOTIDE SEQUENCE</scope>
    <source>
        <strain evidence="1">UR-75</strain>
        <plasmid evidence="1">Rts1</plasmid>
    </source>
</reference>
<reference evidence="1" key="6">
    <citation type="journal article" date="1988" name="Plasmid">
        <title>Nucleotide sequence and copy control function of the extension of the incI region (incI-b) of Rts 1.</title>
        <authorList>
            <person name="Nozue H."/>
            <person name="Tsuchiya K."/>
            <person name="Kamio Y."/>
        </authorList>
    </citation>
    <scope>NUCLEOTIDE SEQUENCE</scope>
    <source>
        <strain evidence="1">UR-75</strain>
        <plasmid evidence="1">Rts1</plasmid>
    </source>
</reference>
<dbReference type="InterPro" id="IPR036388">
    <property type="entry name" value="WH-like_DNA-bd_sf"/>
</dbReference>
<keyword evidence="1" id="KW-0614">Plasmid</keyword>
<organism evidence="1">
    <name type="scientific">Proteus vulgaris</name>
    <dbReference type="NCBI Taxonomy" id="585"/>
    <lineage>
        <taxon>Bacteria</taxon>
        <taxon>Pseudomonadati</taxon>
        <taxon>Pseudomonadota</taxon>
        <taxon>Gammaproteobacteria</taxon>
        <taxon>Enterobacterales</taxon>
        <taxon>Morganellaceae</taxon>
        <taxon>Proteus</taxon>
    </lineage>
</organism>
<accession>Q8KK63</accession>
<dbReference type="InterPro" id="IPR036390">
    <property type="entry name" value="WH_DNA-bd_sf"/>
</dbReference>